<name>A0AAD5XZR5_9FUNG</name>
<dbReference type="GO" id="GO:0005634">
    <property type="term" value="C:nucleus"/>
    <property type="evidence" value="ECO:0007669"/>
    <property type="project" value="TreeGrafter"/>
</dbReference>
<keyword evidence="2" id="KW-0723">Serine/threonine-protein kinase</keyword>
<organism evidence="13 14">
    <name type="scientific">Clydaea vesicula</name>
    <dbReference type="NCBI Taxonomy" id="447962"/>
    <lineage>
        <taxon>Eukaryota</taxon>
        <taxon>Fungi</taxon>
        <taxon>Fungi incertae sedis</taxon>
        <taxon>Chytridiomycota</taxon>
        <taxon>Chytridiomycota incertae sedis</taxon>
        <taxon>Chytridiomycetes</taxon>
        <taxon>Lobulomycetales</taxon>
        <taxon>Lobulomycetaceae</taxon>
        <taxon>Clydaea</taxon>
    </lineage>
</organism>
<dbReference type="FunFam" id="1.10.510.10:FF:000005">
    <property type="entry name" value="cAMP-dependent protein kinase catalytic subunit alpha"/>
    <property type="match status" value="1"/>
</dbReference>
<protein>
    <recommendedName>
        <fullName evidence="1">cAMP-dependent protein kinase</fullName>
        <ecNumber evidence="1">2.7.11.11</ecNumber>
    </recommendedName>
</protein>
<evidence type="ECO:0000313" key="13">
    <source>
        <dbReference type="EMBL" id="KAJ3228238.1"/>
    </source>
</evidence>
<feature type="region of interest" description="Disordered" evidence="10">
    <location>
        <begin position="210"/>
        <end position="231"/>
    </location>
</feature>
<keyword evidence="4 9" id="KW-0547">Nucleotide-binding</keyword>
<dbReference type="SMART" id="SM00220">
    <property type="entry name" value="S_TKc"/>
    <property type="match status" value="1"/>
</dbReference>
<dbReference type="EMBL" id="JADGJW010000004">
    <property type="protein sequence ID" value="KAJ3228238.1"/>
    <property type="molecule type" value="Genomic_DNA"/>
</dbReference>
<dbReference type="FunFam" id="3.30.200.20:FF:000042">
    <property type="entry name" value="Aurora kinase A"/>
    <property type="match status" value="1"/>
</dbReference>
<evidence type="ECO:0000256" key="1">
    <source>
        <dbReference type="ARBA" id="ARBA00012444"/>
    </source>
</evidence>
<dbReference type="GO" id="GO:0004691">
    <property type="term" value="F:cAMP-dependent protein kinase activity"/>
    <property type="evidence" value="ECO:0007669"/>
    <property type="project" value="UniProtKB-EC"/>
</dbReference>
<dbReference type="EC" id="2.7.11.11" evidence="1"/>
<dbReference type="PROSITE" id="PS51285">
    <property type="entry name" value="AGC_KINASE_CTER"/>
    <property type="match status" value="1"/>
</dbReference>
<dbReference type="Gene3D" id="1.10.510.10">
    <property type="entry name" value="Transferase(Phosphotransferase) domain 1"/>
    <property type="match status" value="1"/>
</dbReference>
<dbReference type="AlphaFoldDB" id="A0AAD5XZR5"/>
<dbReference type="PANTHER" id="PTHR24353:SF153">
    <property type="entry name" value="CAMP-DEPENDENT PROTEIN KINASE CATALYTIC SUBUNIT 1"/>
    <property type="match status" value="1"/>
</dbReference>
<dbReference type="GO" id="GO:0005829">
    <property type="term" value="C:cytosol"/>
    <property type="evidence" value="ECO:0007669"/>
    <property type="project" value="TreeGrafter"/>
</dbReference>
<dbReference type="InterPro" id="IPR000719">
    <property type="entry name" value="Prot_kinase_dom"/>
</dbReference>
<evidence type="ECO:0000256" key="8">
    <source>
        <dbReference type="ARBA" id="ARBA00047454"/>
    </source>
</evidence>
<dbReference type="SUPFAM" id="SSF56112">
    <property type="entry name" value="Protein kinase-like (PK-like)"/>
    <property type="match status" value="1"/>
</dbReference>
<dbReference type="InterPro" id="IPR017441">
    <property type="entry name" value="Protein_kinase_ATP_BS"/>
</dbReference>
<dbReference type="Proteomes" id="UP001211065">
    <property type="component" value="Unassembled WGS sequence"/>
</dbReference>
<feature type="compositionally biased region" description="Polar residues" evidence="10">
    <location>
        <begin position="217"/>
        <end position="231"/>
    </location>
</feature>
<evidence type="ECO:0000256" key="9">
    <source>
        <dbReference type="PROSITE-ProRule" id="PRU10141"/>
    </source>
</evidence>
<comment type="caution">
    <text evidence="13">The sequence shown here is derived from an EMBL/GenBank/DDBJ whole genome shotgun (WGS) entry which is preliminary data.</text>
</comment>
<evidence type="ECO:0000256" key="2">
    <source>
        <dbReference type="ARBA" id="ARBA00022527"/>
    </source>
</evidence>
<feature type="domain" description="AGC-kinase C-terminal" evidence="12">
    <location>
        <begin position="530"/>
        <end position="593"/>
    </location>
</feature>
<dbReference type="PROSITE" id="PS50011">
    <property type="entry name" value="PROTEIN_KINASE_DOM"/>
    <property type="match status" value="1"/>
</dbReference>
<evidence type="ECO:0000256" key="6">
    <source>
        <dbReference type="ARBA" id="ARBA00022840"/>
    </source>
</evidence>
<feature type="binding site" evidence="9">
    <location>
        <position position="309"/>
    </location>
    <ligand>
        <name>ATP</name>
        <dbReference type="ChEBI" id="CHEBI:30616"/>
    </ligand>
</feature>
<sequence>MLEKSNTISLTNERQRAQTEQPKSQPSTKLPQSPPFSTKLWSGSKSINNLNGAVLPAAEGRHSTTKRPVKSNALYQSTEQNSNISVSGSVTGLQKKSFLSSLRNISTVNNTNNFKSKSPFAHTTDDKIPIKSTLNDEAVDKVSDLGNTKLGGSLNFSSIKFNASSSNPSIDRDSLEGAGGSLNNLHIKSTSTSSISKTMSALPKISQIFSRKGSDGGQKTRSASAQPSGSTIILSQNSNQTYAFSGAPLTDKTGSMSAYEMHKPLQTKTYSLEDFFIFRRVGKGGFASVYLVRSKTGGGKYWALKVIKKTEVVRLKQEKQMLNEKNILKSINHPFIVELYQTFQDQIYLYMVLEYVAGGDLFTYLRKVQKFSEEETIFYVSEVLIALDYLHTKDIIYRDLKPENILLDSTGHIKLADFGFAKLVKNTTSSFCGTPDYIAAEIVEGKPYTKSVDWWSLGVLIFELSSGKTPFGDDNSEKIYDNIQSGSIKWNSYIRDNCRDIVRSLLTLDYRARLGTRGGGADIKAHPWFERVNWQKLEQRQFTPPFIPTFETPDKLEVAKPSSRRDEVLESLKAGSNRPTVKNDPFYELFKDF</sequence>
<dbReference type="InterPro" id="IPR008271">
    <property type="entry name" value="Ser/Thr_kinase_AS"/>
</dbReference>
<keyword evidence="14" id="KW-1185">Reference proteome</keyword>
<feature type="region of interest" description="Disordered" evidence="10">
    <location>
        <begin position="1"/>
        <end position="44"/>
    </location>
</feature>
<accession>A0AAD5XZR5</accession>
<evidence type="ECO:0000313" key="14">
    <source>
        <dbReference type="Proteomes" id="UP001211065"/>
    </source>
</evidence>
<dbReference type="InterPro" id="IPR011009">
    <property type="entry name" value="Kinase-like_dom_sf"/>
</dbReference>
<evidence type="ECO:0000256" key="7">
    <source>
        <dbReference type="ARBA" id="ARBA00047292"/>
    </source>
</evidence>
<dbReference type="Pfam" id="PF00069">
    <property type="entry name" value="Pkinase"/>
    <property type="match status" value="1"/>
</dbReference>
<dbReference type="GO" id="GO:0005952">
    <property type="term" value="C:cAMP-dependent protein kinase complex"/>
    <property type="evidence" value="ECO:0007669"/>
    <property type="project" value="TreeGrafter"/>
</dbReference>
<dbReference type="GO" id="GO:0009653">
    <property type="term" value="P:anatomical structure morphogenesis"/>
    <property type="evidence" value="ECO:0007669"/>
    <property type="project" value="UniProtKB-ARBA"/>
</dbReference>
<dbReference type="PROSITE" id="PS00108">
    <property type="entry name" value="PROTEIN_KINASE_ST"/>
    <property type="match status" value="1"/>
</dbReference>
<keyword evidence="3" id="KW-0808">Transferase</keyword>
<evidence type="ECO:0000256" key="10">
    <source>
        <dbReference type="SAM" id="MobiDB-lite"/>
    </source>
</evidence>
<feature type="region of interest" description="Disordered" evidence="10">
    <location>
        <begin position="164"/>
        <end position="183"/>
    </location>
</feature>
<evidence type="ECO:0000259" key="11">
    <source>
        <dbReference type="PROSITE" id="PS50011"/>
    </source>
</evidence>
<feature type="domain" description="Protein kinase" evidence="11">
    <location>
        <begin position="275"/>
        <end position="529"/>
    </location>
</feature>
<gene>
    <name evidence="13" type="primary">PKA1_2</name>
    <name evidence="13" type="ORF">HK099_005248</name>
</gene>
<evidence type="ECO:0000256" key="4">
    <source>
        <dbReference type="ARBA" id="ARBA00022741"/>
    </source>
</evidence>
<dbReference type="Gene3D" id="3.30.200.20">
    <property type="entry name" value="Phosphorylase Kinase, domain 1"/>
    <property type="match status" value="1"/>
</dbReference>
<evidence type="ECO:0000256" key="5">
    <source>
        <dbReference type="ARBA" id="ARBA00022777"/>
    </source>
</evidence>
<comment type="catalytic activity">
    <reaction evidence="7">
        <text>L-threonyl-[protein] + ATP = O-phospho-L-threonyl-[protein] + ADP + H(+)</text>
        <dbReference type="Rhea" id="RHEA:46608"/>
        <dbReference type="Rhea" id="RHEA-COMP:11060"/>
        <dbReference type="Rhea" id="RHEA-COMP:11605"/>
        <dbReference type="ChEBI" id="CHEBI:15378"/>
        <dbReference type="ChEBI" id="CHEBI:30013"/>
        <dbReference type="ChEBI" id="CHEBI:30616"/>
        <dbReference type="ChEBI" id="CHEBI:61977"/>
        <dbReference type="ChEBI" id="CHEBI:456216"/>
        <dbReference type="EC" id="2.7.11.11"/>
    </reaction>
</comment>
<reference evidence="13" key="1">
    <citation type="submission" date="2020-05" db="EMBL/GenBank/DDBJ databases">
        <title>Phylogenomic resolution of chytrid fungi.</title>
        <authorList>
            <person name="Stajich J.E."/>
            <person name="Amses K."/>
            <person name="Simmons R."/>
            <person name="Seto K."/>
            <person name="Myers J."/>
            <person name="Bonds A."/>
            <person name="Quandt C.A."/>
            <person name="Barry K."/>
            <person name="Liu P."/>
            <person name="Grigoriev I."/>
            <person name="Longcore J.E."/>
            <person name="James T.Y."/>
        </authorList>
    </citation>
    <scope>NUCLEOTIDE SEQUENCE</scope>
    <source>
        <strain evidence="13">JEL0476</strain>
    </source>
</reference>
<comment type="catalytic activity">
    <reaction evidence="8">
        <text>L-seryl-[protein] + ATP = O-phospho-L-seryl-[protein] + ADP + H(+)</text>
        <dbReference type="Rhea" id="RHEA:17989"/>
        <dbReference type="Rhea" id="RHEA-COMP:9863"/>
        <dbReference type="Rhea" id="RHEA-COMP:11604"/>
        <dbReference type="ChEBI" id="CHEBI:15378"/>
        <dbReference type="ChEBI" id="CHEBI:29999"/>
        <dbReference type="ChEBI" id="CHEBI:30616"/>
        <dbReference type="ChEBI" id="CHEBI:83421"/>
        <dbReference type="ChEBI" id="CHEBI:456216"/>
        <dbReference type="EC" id="2.7.11.11"/>
    </reaction>
</comment>
<proteinExistence type="predicted"/>
<dbReference type="InterPro" id="IPR000961">
    <property type="entry name" value="AGC-kinase_C"/>
</dbReference>
<keyword evidence="5 13" id="KW-0418">Kinase</keyword>
<dbReference type="GO" id="GO:0005524">
    <property type="term" value="F:ATP binding"/>
    <property type="evidence" value="ECO:0007669"/>
    <property type="project" value="UniProtKB-UniRule"/>
</dbReference>
<dbReference type="PANTHER" id="PTHR24353">
    <property type="entry name" value="CYCLIC NUCLEOTIDE-DEPENDENT PROTEIN KINASE"/>
    <property type="match status" value="1"/>
</dbReference>
<evidence type="ECO:0000259" key="12">
    <source>
        <dbReference type="PROSITE" id="PS51285"/>
    </source>
</evidence>
<keyword evidence="6 9" id="KW-0067">ATP-binding</keyword>
<dbReference type="PROSITE" id="PS00107">
    <property type="entry name" value="PROTEIN_KINASE_ATP"/>
    <property type="match status" value="1"/>
</dbReference>
<evidence type="ECO:0000256" key="3">
    <source>
        <dbReference type="ARBA" id="ARBA00022679"/>
    </source>
</evidence>